<organism evidence="1 2">
    <name type="scientific">Pseudoalteromonas rubra</name>
    <dbReference type="NCBI Taxonomy" id="43658"/>
    <lineage>
        <taxon>Bacteria</taxon>
        <taxon>Pseudomonadati</taxon>
        <taxon>Pseudomonadota</taxon>
        <taxon>Gammaproteobacteria</taxon>
        <taxon>Alteromonadales</taxon>
        <taxon>Pseudoalteromonadaceae</taxon>
        <taxon>Pseudoalteromonas</taxon>
    </lineage>
</organism>
<evidence type="ECO:0000313" key="2">
    <source>
        <dbReference type="Proteomes" id="UP000305729"/>
    </source>
</evidence>
<dbReference type="AlphaFoldDB" id="A0A5S3V3X9"/>
<name>A0A5S3V3X9_9GAMM</name>
<sequence length="188" mass="21382">MRRYVHRRFEVTLTEIDYTQYTLEELLECKESIDGEAYPERLAQINILIKERIKDKPVQRVSIADEDGNIASIKTGRAPSFGLGVGEIAGSILFGLIWLNQTDNESYFHLIGYFVILSGCISGAYHLYNAFAKNRFSAQDIVAHDKEKDPFESTLNRLSNGSDNKYCGDCGTEVEKRYKFCPKCGNKF</sequence>
<dbReference type="EMBL" id="CP045429">
    <property type="protein sequence ID" value="QPB85146.1"/>
    <property type="molecule type" value="Genomic_DNA"/>
</dbReference>
<dbReference type="OrthoDB" id="6298761at2"/>
<dbReference type="Proteomes" id="UP000305729">
    <property type="component" value="Chromosome 1"/>
</dbReference>
<protein>
    <submittedName>
        <fullName evidence="1">Zinc-ribbon domain-containing protein</fullName>
    </submittedName>
</protein>
<reference evidence="1 2" key="1">
    <citation type="submission" date="2019-10" db="EMBL/GenBank/DDBJ databases">
        <title>Pseudoalteromonas rubra S4059.</title>
        <authorList>
            <person name="Paulsen S."/>
            <person name="Wang X."/>
        </authorList>
    </citation>
    <scope>NUCLEOTIDE SEQUENCE [LARGE SCALE GENOMIC DNA]</scope>
    <source>
        <strain evidence="1 2">S4059</strain>
    </source>
</reference>
<evidence type="ECO:0000313" key="1">
    <source>
        <dbReference type="EMBL" id="QPB85146.1"/>
    </source>
</evidence>
<proteinExistence type="predicted"/>
<accession>A0A5S3V3X9</accession>
<gene>
    <name evidence="1" type="ORF">CWC22_011205</name>
</gene>